<evidence type="ECO:0000313" key="6">
    <source>
        <dbReference type="EMBL" id="HIU65314.1"/>
    </source>
</evidence>
<dbReference type="EMBL" id="DVNO01000012">
    <property type="protein sequence ID" value="HIU65314.1"/>
    <property type="molecule type" value="Genomic_DNA"/>
</dbReference>
<keyword evidence="5" id="KW-0233">DNA recombination</keyword>
<evidence type="ECO:0000256" key="3">
    <source>
        <dbReference type="ARBA" id="ARBA00021840"/>
    </source>
</evidence>
<dbReference type="Proteomes" id="UP000824142">
    <property type="component" value="Unassembled WGS sequence"/>
</dbReference>
<evidence type="ECO:0000256" key="2">
    <source>
        <dbReference type="ARBA" id="ARBA00009840"/>
    </source>
</evidence>
<dbReference type="Pfam" id="PF02646">
    <property type="entry name" value="RmuC"/>
    <property type="match status" value="1"/>
</dbReference>
<protein>
    <recommendedName>
        <fullName evidence="3">DNA recombination protein RmuC homolog</fullName>
    </recommendedName>
</protein>
<dbReference type="PANTHER" id="PTHR30563">
    <property type="entry name" value="DNA RECOMBINATION PROTEIN RMUC"/>
    <property type="match status" value="1"/>
</dbReference>
<organism evidence="6 7">
    <name type="scientific">Candidatus Enterousia avicola</name>
    <dbReference type="NCBI Taxonomy" id="2840787"/>
    <lineage>
        <taxon>Bacteria</taxon>
        <taxon>Pseudomonadati</taxon>
        <taxon>Pseudomonadota</taxon>
        <taxon>Alphaproteobacteria</taxon>
        <taxon>Candidatus Enterousia</taxon>
    </lineage>
</organism>
<reference evidence="6" key="2">
    <citation type="journal article" date="2021" name="PeerJ">
        <title>Extensive microbial diversity within the chicken gut microbiome revealed by metagenomics and culture.</title>
        <authorList>
            <person name="Gilroy R."/>
            <person name="Ravi A."/>
            <person name="Getino M."/>
            <person name="Pursley I."/>
            <person name="Horton D.L."/>
            <person name="Alikhan N.F."/>
            <person name="Baker D."/>
            <person name="Gharbi K."/>
            <person name="Hall N."/>
            <person name="Watson M."/>
            <person name="Adriaenssens E.M."/>
            <person name="Foster-Nyarko E."/>
            <person name="Jarju S."/>
            <person name="Secka A."/>
            <person name="Antonio M."/>
            <person name="Oren A."/>
            <person name="Chaudhuri R.R."/>
            <person name="La Ragione R."/>
            <person name="Hildebrand F."/>
            <person name="Pallen M.J."/>
        </authorList>
    </citation>
    <scope>NUCLEOTIDE SEQUENCE</scope>
    <source>
        <strain evidence="6">CHK136-897</strain>
    </source>
</reference>
<keyword evidence="4" id="KW-0175">Coiled coil</keyword>
<evidence type="ECO:0000256" key="5">
    <source>
        <dbReference type="ARBA" id="ARBA00023172"/>
    </source>
</evidence>
<comment type="caution">
    <text evidence="6">The sequence shown here is derived from an EMBL/GenBank/DDBJ whole genome shotgun (WGS) entry which is preliminary data.</text>
</comment>
<dbReference type="GO" id="GO:0006310">
    <property type="term" value="P:DNA recombination"/>
    <property type="evidence" value="ECO:0007669"/>
    <property type="project" value="UniProtKB-KW"/>
</dbReference>
<evidence type="ECO:0000256" key="1">
    <source>
        <dbReference type="ARBA" id="ARBA00003416"/>
    </source>
</evidence>
<evidence type="ECO:0000256" key="4">
    <source>
        <dbReference type="ARBA" id="ARBA00023054"/>
    </source>
</evidence>
<comment type="function">
    <text evidence="1">Involved in DNA recombination.</text>
</comment>
<sequence>MTTYIFILLFIIIALLFAILMRKPTVDISSLREDNARLRERLAERLGALTQNAIELKNISSDIANFKNILMGNKQARGTFGERQLEDLVADIMPPETYAFQSVLDTGVRPDCIIRLPYPPGDMIIDSKFPLESYNRMMSNNSDDGAKKQFELDVRKHIDAIAEKYIIPGKTAESAMMFITSESIFETLHRDFPGAIEYANRRKVFIVSPSTLWATLNTIRAVLSDIKIKRVADKIKRELDYLLTDLSRLADRASKVQQHFSQATVDIEQLQTSIGKITPRAEKLKEMDFGEDD</sequence>
<name>A0A9D1SLY0_9PROT</name>
<gene>
    <name evidence="6" type="ORF">IAC63_01590</name>
</gene>
<proteinExistence type="inferred from homology"/>
<dbReference type="PANTHER" id="PTHR30563:SF0">
    <property type="entry name" value="DNA RECOMBINATION PROTEIN RMUC"/>
    <property type="match status" value="1"/>
</dbReference>
<evidence type="ECO:0000313" key="7">
    <source>
        <dbReference type="Proteomes" id="UP000824142"/>
    </source>
</evidence>
<reference evidence="6" key="1">
    <citation type="submission" date="2020-10" db="EMBL/GenBank/DDBJ databases">
        <authorList>
            <person name="Gilroy R."/>
        </authorList>
    </citation>
    <scope>NUCLEOTIDE SEQUENCE</scope>
    <source>
        <strain evidence="6">CHK136-897</strain>
    </source>
</reference>
<accession>A0A9D1SLY0</accession>
<dbReference type="InterPro" id="IPR003798">
    <property type="entry name" value="DNA_recombination_RmuC"/>
</dbReference>
<dbReference type="AlphaFoldDB" id="A0A9D1SLY0"/>
<comment type="similarity">
    <text evidence="2">Belongs to the RmuC family.</text>
</comment>